<keyword evidence="3" id="KW-1185">Reference proteome</keyword>
<evidence type="ECO:0000256" key="1">
    <source>
        <dbReference type="SAM" id="Phobius"/>
    </source>
</evidence>
<reference evidence="2 3" key="1">
    <citation type="submission" date="2021-05" db="EMBL/GenBank/DDBJ databases">
        <title>Genome Assembly of Synthetic Allotetraploid Brassica napus Reveals Homoeologous Exchanges between Subgenomes.</title>
        <authorList>
            <person name="Davis J.T."/>
        </authorList>
    </citation>
    <scope>NUCLEOTIDE SEQUENCE [LARGE SCALE GENOMIC DNA]</scope>
    <source>
        <strain evidence="3">cv. Da-Ae</strain>
        <tissue evidence="2">Seedling</tissue>
    </source>
</reference>
<evidence type="ECO:0000313" key="3">
    <source>
        <dbReference type="Proteomes" id="UP000824890"/>
    </source>
</evidence>
<dbReference type="PANTHER" id="PTHR33975:SF2">
    <property type="entry name" value="MYELIN-ASSOCIATED OLIGODENDROCYTE BASIC PROTEIN"/>
    <property type="match status" value="1"/>
</dbReference>
<gene>
    <name evidence="2" type="ORF">HID58_013499</name>
</gene>
<dbReference type="Proteomes" id="UP000824890">
    <property type="component" value="Unassembled WGS sequence"/>
</dbReference>
<dbReference type="PANTHER" id="PTHR33975">
    <property type="entry name" value="MYELIN-ASSOCIATED OLIGODENDROCYTE BASIC PROTEIN"/>
    <property type="match status" value="1"/>
</dbReference>
<keyword evidence="1" id="KW-0812">Transmembrane</keyword>
<evidence type="ECO:0000313" key="2">
    <source>
        <dbReference type="EMBL" id="KAH0936382.1"/>
    </source>
</evidence>
<organism evidence="2 3">
    <name type="scientific">Brassica napus</name>
    <name type="common">Rape</name>
    <dbReference type="NCBI Taxonomy" id="3708"/>
    <lineage>
        <taxon>Eukaryota</taxon>
        <taxon>Viridiplantae</taxon>
        <taxon>Streptophyta</taxon>
        <taxon>Embryophyta</taxon>
        <taxon>Tracheophyta</taxon>
        <taxon>Spermatophyta</taxon>
        <taxon>Magnoliopsida</taxon>
        <taxon>eudicotyledons</taxon>
        <taxon>Gunneridae</taxon>
        <taxon>Pentapetalae</taxon>
        <taxon>rosids</taxon>
        <taxon>malvids</taxon>
        <taxon>Brassicales</taxon>
        <taxon>Brassicaceae</taxon>
        <taxon>Brassiceae</taxon>
        <taxon>Brassica</taxon>
    </lineage>
</organism>
<keyword evidence="1" id="KW-1133">Transmembrane helix</keyword>
<comment type="caution">
    <text evidence="2">The sequence shown here is derived from an EMBL/GenBank/DDBJ whole genome shotgun (WGS) entry which is preliminary data.</text>
</comment>
<proteinExistence type="predicted"/>
<name>A0ABQ8E4Q4_BRANA</name>
<dbReference type="Pfam" id="PF07466">
    <property type="entry name" value="DUF1517"/>
    <property type="match status" value="1"/>
</dbReference>
<keyword evidence="1" id="KW-0472">Membrane</keyword>
<dbReference type="EMBL" id="JAGKQM010000003">
    <property type="protein sequence ID" value="KAH0936382.1"/>
    <property type="molecule type" value="Genomic_DNA"/>
</dbReference>
<sequence length="316" mass="35026">MSPPLTYTRGRQNHTTLFYSKPHLKSNLFNFQIAIKYKQSNSGPCQIWKNSFDQIAIQIKKTLDSLKKPAMATVLLGLLLFYDPNSAFAASGGKIGGLYVGFGFGGFSSFSLILVGFAAFIVVFGFLSDHSQGSTLTDTQKTSVLKLHVGLLGLGRTFNRLAENDDTSTSEGLSYVLTEATLALLRYPDYCISCNSSVSPLGKFDEETLVNVNSVKRQSSKIWTASCFSNEYIVGHLKIHSKAVPKNEYIVMYVHVTILVAAEANKWNCGSKGSLTENWLVPRNKIAVEVLWTPQNEKDTLSEKELLEDYPLLRLL</sequence>
<accession>A0ABQ8E4Q4</accession>
<protein>
    <submittedName>
        <fullName evidence="2">Uncharacterized protein</fullName>
    </submittedName>
</protein>
<dbReference type="InterPro" id="IPR010903">
    <property type="entry name" value="DUF1517"/>
</dbReference>
<dbReference type="InterPro" id="IPR053023">
    <property type="entry name" value="FLAP_modulator"/>
</dbReference>
<feature type="transmembrane region" description="Helical" evidence="1">
    <location>
        <begin position="102"/>
        <end position="127"/>
    </location>
</feature>
<feature type="transmembrane region" description="Helical" evidence="1">
    <location>
        <begin position="70"/>
        <end position="90"/>
    </location>
</feature>